<dbReference type="SUPFAM" id="SSF51294">
    <property type="entry name" value="Hedgehog/intein (Hint) domain"/>
    <property type="match status" value="1"/>
</dbReference>
<comment type="caution">
    <text evidence="2">The sequence shown here is derived from an EMBL/GenBank/DDBJ whole genome shotgun (WGS) entry which is preliminary data.</text>
</comment>
<name>A0ABV7RXW8_9RHOB</name>
<proteinExistence type="predicted"/>
<dbReference type="InterPro" id="IPR036844">
    <property type="entry name" value="Hint_dom_sf"/>
</dbReference>
<organism evidence="2 3">
    <name type="scientific">Paracoccus simplex</name>
    <dbReference type="NCBI Taxonomy" id="2086346"/>
    <lineage>
        <taxon>Bacteria</taxon>
        <taxon>Pseudomonadati</taxon>
        <taxon>Pseudomonadota</taxon>
        <taxon>Alphaproteobacteria</taxon>
        <taxon>Rhodobacterales</taxon>
        <taxon>Paracoccaceae</taxon>
        <taxon>Paracoccus</taxon>
    </lineage>
</organism>
<dbReference type="Gene3D" id="2.170.16.10">
    <property type="entry name" value="Hedgehog/Intein (Hint) domain"/>
    <property type="match status" value="1"/>
</dbReference>
<feature type="domain" description="Hedgehog/Intein (Hint)" evidence="1">
    <location>
        <begin position="107"/>
        <end position="253"/>
    </location>
</feature>
<keyword evidence="3" id="KW-1185">Reference proteome</keyword>
<evidence type="ECO:0000313" key="3">
    <source>
        <dbReference type="Proteomes" id="UP001595596"/>
    </source>
</evidence>
<dbReference type="Pfam" id="PF13403">
    <property type="entry name" value="Hint_2"/>
    <property type="match status" value="1"/>
</dbReference>
<dbReference type="RefSeq" id="WP_379027620.1">
    <property type="nucleotide sequence ID" value="NZ_JBHRXE010000004.1"/>
</dbReference>
<protein>
    <submittedName>
        <fullName evidence="2">Hint domain-containing protein</fullName>
    </submittedName>
</protein>
<reference evidence="3" key="1">
    <citation type="journal article" date="2019" name="Int. J. Syst. Evol. Microbiol.">
        <title>The Global Catalogue of Microorganisms (GCM) 10K type strain sequencing project: providing services to taxonomists for standard genome sequencing and annotation.</title>
        <authorList>
            <consortium name="The Broad Institute Genomics Platform"/>
            <consortium name="The Broad Institute Genome Sequencing Center for Infectious Disease"/>
            <person name="Wu L."/>
            <person name="Ma J."/>
        </authorList>
    </citation>
    <scope>NUCLEOTIDE SEQUENCE [LARGE SCALE GENOMIC DNA]</scope>
    <source>
        <strain evidence="3">VKM B-3226</strain>
    </source>
</reference>
<accession>A0ABV7RXW8</accession>
<evidence type="ECO:0000313" key="2">
    <source>
        <dbReference type="EMBL" id="MFC3568105.1"/>
    </source>
</evidence>
<dbReference type="InterPro" id="IPR028992">
    <property type="entry name" value="Hedgehog/Intein_dom"/>
</dbReference>
<dbReference type="EMBL" id="JBHRXE010000004">
    <property type="protein sequence ID" value="MFC3568105.1"/>
    <property type="molecule type" value="Genomic_DNA"/>
</dbReference>
<sequence length="310" mass="33803">MADFTINANGFGSFYENVGNNGTDDQVTVNIGPSFSGTITVDSQPADNEIDDTIVNLPEGWSLQVDNLAEDDGEDPGYKDWSYRVLNSEGQEVGTLSIRSNNIQGVPCFCRGTLIETPNGPVAIETLAAGDLVMTRDNGAQVLRWIGSTQLSATQLLQAPHLRPIRIRAGALGAGRPVCDLLVSPQHRILVRSAVAQRMFGAPEVLVAAKQLLLLDGIDIAPELDRVDYYHMLFDRHEVVISNGAETESLYTGTEALKAVGPAAAAEIFALFPELRDKDFRPEAARLLPSGRRSRKLAMRHLQHRRSLVM</sequence>
<evidence type="ECO:0000259" key="1">
    <source>
        <dbReference type="Pfam" id="PF13403"/>
    </source>
</evidence>
<dbReference type="Proteomes" id="UP001595596">
    <property type="component" value="Unassembled WGS sequence"/>
</dbReference>
<gene>
    <name evidence="2" type="ORF">ACFOMP_01400</name>
</gene>